<accession>A0ABQ9Y2K3</accession>
<evidence type="ECO:0000313" key="1">
    <source>
        <dbReference type="EMBL" id="KAK2957950.1"/>
    </source>
</evidence>
<evidence type="ECO:0000313" key="2">
    <source>
        <dbReference type="Proteomes" id="UP001281761"/>
    </source>
</evidence>
<comment type="caution">
    <text evidence="1">The sequence shown here is derived from an EMBL/GenBank/DDBJ whole genome shotgun (WGS) entry which is preliminary data.</text>
</comment>
<reference evidence="1 2" key="1">
    <citation type="journal article" date="2022" name="bioRxiv">
        <title>Genomics of Preaxostyla Flagellates Illuminates Evolutionary Transitions and the Path Towards Mitochondrial Loss.</title>
        <authorList>
            <person name="Novak L.V.F."/>
            <person name="Treitli S.C."/>
            <person name="Pyrih J."/>
            <person name="Halakuc P."/>
            <person name="Pipaliya S.V."/>
            <person name="Vacek V."/>
            <person name="Brzon O."/>
            <person name="Soukal P."/>
            <person name="Eme L."/>
            <person name="Dacks J.B."/>
            <person name="Karnkowska A."/>
            <person name="Elias M."/>
            <person name="Hampl V."/>
        </authorList>
    </citation>
    <scope>NUCLEOTIDE SEQUENCE [LARGE SCALE GENOMIC DNA]</scope>
    <source>
        <strain evidence="1">NAU3</strain>
        <tissue evidence="1">Gut</tissue>
    </source>
</reference>
<dbReference type="Proteomes" id="UP001281761">
    <property type="component" value="Unassembled WGS sequence"/>
</dbReference>
<protein>
    <submittedName>
        <fullName evidence="1">Uncharacterized protein</fullName>
    </submittedName>
</protein>
<organism evidence="1 2">
    <name type="scientific">Blattamonas nauphoetae</name>
    <dbReference type="NCBI Taxonomy" id="2049346"/>
    <lineage>
        <taxon>Eukaryota</taxon>
        <taxon>Metamonada</taxon>
        <taxon>Preaxostyla</taxon>
        <taxon>Oxymonadida</taxon>
        <taxon>Blattamonas</taxon>
    </lineage>
</organism>
<proteinExistence type="predicted"/>
<sequence length="128" mass="14432">MARFGQHCAVCDLHQLRNQLIVFQNDSPFPESHSVESTLTFSVAATPALSPCSFVEDNASIDCDDCWMRDESRKNPTDAEKPTKRSPFYTAPFWKRMHRSMNGELPRLAIDRANSCLNFDVGALSTYA</sequence>
<gene>
    <name evidence="1" type="ORF">BLNAU_7126</name>
</gene>
<keyword evidence="2" id="KW-1185">Reference proteome</keyword>
<name>A0ABQ9Y2K3_9EUKA</name>
<dbReference type="EMBL" id="JARBJD010000042">
    <property type="protein sequence ID" value="KAK2957950.1"/>
    <property type="molecule type" value="Genomic_DNA"/>
</dbReference>